<sequence>MAAEPDPDRPAGRQVIEPTAIFPATPEYDDAPEGPVEGWMEELDLFRPPGTELPPEAPPMADDDTQEMTGGPSAADAWPPREPPPVPEQPPAPERPPAPPGRRRPSAALLVLAGLGAGVALSLVLMMPRDSASGAAEGGTSATPTAPTAPATSGTPQTPTAPASQAPDDQLPPAGDPGDVLTLGSTGPEVTELQERLLRIPNVYQDGQVNGQYDQTLAQAVSRFQVWYGIRGDANGVYGSATRRILESRT</sequence>
<dbReference type="InterPro" id="IPR036366">
    <property type="entry name" value="PGBDSf"/>
</dbReference>
<protein>
    <submittedName>
        <fullName evidence="3">Peptidoglycan-binding protein</fullName>
    </submittedName>
</protein>
<proteinExistence type="predicted"/>
<dbReference type="SUPFAM" id="SSF47090">
    <property type="entry name" value="PGBD-like"/>
    <property type="match status" value="1"/>
</dbReference>
<evidence type="ECO:0000256" key="1">
    <source>
        <dbReference type="SAM" id="MobiDB-lite"/>
    </source>
</evidence>
<dbReference type="InterPro" id="IPR002477">
    <property type="entry name" value="Peptidoglycan-bd-like"/>
</dbReference>
<evidence type="ECO:0000313" key="4">
    <source>
        <dbReference type="Proteomes" id="UP001204746"/>
    </source>
</evidence>
<accession>A0ABT1V0D2</accession>
<reference evidence="3 4" key="1">
    <citation type="submission" date="2022-07" db="EMBL/GenBank/DDBJ databases">
        <authorList>
            <person name="Phongsopitanun W."/>
            <person name="Tanasupawat S."/>
        </authorList>
    </citation>
    <scope>NUCLEOTIDE SEQUENCE [LARGE SCALE GENOMIC DNA]</scope>
    <source>
        <strain evidence="3 4">RCU-064</strain>
    </source>
</reference>
<feature type="compositionally biased region" description="Pro residues" evidence="1">
    <location>
        <begin position="80"/>
        <end position="100"/>
    </location>
</feature>
<dbReference type="EMBL" id="JANIAA010000013">
    <property type="protein sequence ID" value="MCQ8190762.1"/>
    <property type="molecule type" value="Genomic_DNA"/>
</dbReference>
<feature type="region of interest" description="Disordered" evidence="1">
    <location>
        <begin position="1"/>
        <end position="104"/>
    </location>
</feature>
<dbReference type="InterPro" id="IPR036365">
    <property type="entry name" value="PGBD-like_sf"/>
</dbReference>
<gene>
    <name evidence="3" type="ORF">NP777_21275</name>
</gene>
<dbReference type="RefSeq" id="WP_256651763.1">
    <property type="nucleotide sequence ID" value="NZ_JANIAA010000013.1"/>
</dbReference>
<dbReference type="Proteomes" id="UP001204746">
    <property type="component" value="Unassembled WGS sequence"/>
</dbReference>
<comment type="caution">
    <text evidence="3">The sequence shown here is derived from an EMBL/GenBank/DDBJ whole genome shotgun (WGS) entry which is preliminary data.</text>
</comment>
<evidence type="ECO:0000259" key="2">
    <source>
        <dbReference type="Pfam" id="PF01471"/>
    </source>
</evidence>
<dbReference type="Gene3D" id="1.10.101.10">
    <property type="entry name" value="PGBD-like superfamily/PGBD"/>
    <property type="match status" value="1"/>
</dbReference>
<feature type="compositionally biased region" description="Low complexity" evidence="1">
    <location>
        <begin position="131"/>
        <end position="167"/>
    </location>
</feature>
<feature type="compositionally biased region" description="Basic and acidic residues" evidence="1">
    <location>
        <begin position="1"/>
        <end position="11"/>
    </location>
</feature>
<feature type="domain" description="Peptidoglycan binding-like" evidence="2">
    <location>
        <begin position="186"/>
        <end position="246"/>
    </location>
</feature>
<evidence type="ECO:0000313" key="3">
    <source>
        <dbReference type="EMBL" id="MCQ8190762.1"/>
    </source>
</evidence>
<dbReference type="Pfam" id="PF01471">
    <property type="entry name" value="PG_binding_1"/>
    <property type="match status" value="1"/>
</dbReference>
<feature type="region of interest" description="Disordered" evidence="1">
    <location>
        <begin position="131"/>
        <end position="186"/>
    </location>
</feature>
<keyword evidence="4" id="KW-1185">Reference proteome</keyword>
<organism evidence="3 4">
    <name type="scientific">Streptomyces rugosispiralis</name>
    <dbReference type="NCBI Taxonomy" id="2967341"/>
    <lineage>
        <taxon>Bacteria</taxon>
        <taxon>Bacillati</taxon>
        <taxon>Actinomycetota</taxon>
        <taxon>Actinomycetes</taxon>
        <taxon>Kitasatosporales</taxon>
        <taxon>Streptomycetaceae</taxon>
        <taxon>Streptomyces</taxon>
    </lineage>
</organism>
<name>A0ABT1V0D2_9ACTN</name>